<gene>
    <name evidence="1" type="ORF">HNP37_002177</name>
</gene>
<evidence type="ECO:0000313" key="1">
    <source>
        <dbReference type="EMBL" id="MBB4802104.1"/>
    </source>
</evidence>
<dbReference type="Pfam" id="PF21983">
    <property type="entry name" value="NikA-like"/>
    <property type="match status" value="1"/>
</dbReference>
<dbReference type="EMBL" id="JACHLD010000003">
    <property type="protein sequence ID" value="MBB4802104.1"/>
    <property type="molecule type" value="Genomic_DNA"/>
</dbReference>
<sequence length="130" mass="15344">MGKEILNRNRIVAVRFTAAEYASLERRFRATTCRQMSEYLRNSLLHKPVTVKHRDASLDEFMLEFIRLRKELAALGNNFNQTVRKLHSLQQISELRQWILSTETQREKLLLTVSEIQKLIAEITSKWLQS</sequence>
<evidence type="ECO:0008006" key="3">
    <source>
        <dbReference type="Google" id="ProtNLM"/>
    </source>
</evidence>
<proteinExistence type="predicted"/>
<dbReference type="AlphaFoldDB" id="A0A7W7IWX7"/>
<comment type="caution">
    <text evidence="1">The sequence shown here is derived from an EMBL/GenBank/DDBJ whole genome shotgun (WGS) entry which is preliminary data.</text>
</comment>
<keyword evidence="2" id="KW-1185">Reference proteome</keyword>
<reference evidence="1 2" key="1">
    <citation type="submission" date="2020-08" db="EMBL/GenBank/DDBJ databases">
        <title>Functional genomics of gut bacteria from endangered species of beetles.</title>
        <authorList>
            <person name="Carlos-Shanley C."/>
        </authorList>
    </citation>
    <scope>NUCLEOTIDE SEQUENCE [LARGE SCALE GENOMIC DNA]</scope>
    <source>
        <strain evidence="1 2">S00142</strain>
    </source>
</reference>
<name>A0A7W7IWX7_9FLAO</name>
<organism evidence="1 2">
    <name type="scientific">Flavobacterium nitrogenifigens</name>
    <dbReference type="NCBI Taxonomy" id="1617283"/>
    <lineage>
        <taxon>Bacteria</taxon>
        <taxon>Pseudomonadati</taxon>
        <taxon>Bacteroidota</taxon>
        <taxon>Flavobacteriia</taxon>
        <taxon>Flavobacteriales</taxon>
        <taxon>Flavobacteriaceae</taxon>
        <taxon>Flavobacterium</taxon>
    </lineage>
</organism>
<accession>A0A7W7IWX7</accession>
<dbReference type="RefSeq" id="WP_184161305.1">
    <property type="nucleotide sequence ID" value="NZ_JACHLD010000003.1"/>
</dbReference>
<dbReference type="Proteomes" id="UP000561681">
    <property type="component" value="Unassembled WGS sequence"/>
</dbReference>
<protein>
    <recommendedName>
        <fullName evidence="3">Mobilisation protein (MobC)</fullName>
    </recommendedName>
</protein>
<evidence type="ECO:0000313" key="2">
    <source>
        <dbReference type="Proteomes" id="UP000561681"/>
    </source>
</evidence>
<dbReference type="InterPro" id="IPR053842">
    <property type="entry name" value="NikA-like"/>
</dbReference>